<sequence length="77" mass="8290">MTRREWLLAALQQTDHPVTTHEAEQLLAGSPWPSSGRNTARKDLRGLARRGLLAAVDAAGRRAYLPAPTAMAEAEAA</sequence>
<protein>
    <submittedName>
        <fullName evidence="1">Uncharacterized protein</fullName>
    </submittedName>
</protein>
<dbReference type="RefSeq" id="WP_328962927.1">
    <property type="nucleotide sequence ID" value="NZ_CP108090.1"/>
</dbReference>
<name>A0ABZ1TE23_STRVG</name>
<reference evidence="1" key="1">
    <citation type="submission" date="2022-10" db="EMBL/GenBank/DDBJ databases">
        <title>The complete genomes of actinobacterial strains from the NBC collection.</title>
        <authorList>
            <person name="Joergensen T.S."/>
            <person name="Alvarez Arevalo M."/>
            <person name="Sterndorff E.B."/>
            <person name="Faurdal D."/>
            <person name="Vuksanovic O."/>
            <person name="Mourched A.-S."/>
            <person name="Charusanti P."/>
            <person name="Shaw S."/>
            <person name="Blin K."/>
            <person name="Weber T."/>
        </authorList>
    </citation>
    <scope>NUCLEOTIDE SEQUENCE</scope>
    <source>
        <strain evidence="1">NBC_00248</strain>
    </source>
</reference>
<evidence type="ECO:0000313" key="1">
    <source>
        <dbReference type="EMBL" id="WUQ14110.1"/>
    </source>
</evidence>
<organism evidence="1 2">
    <name type="scientific">Streptomyces virginiae</name>
    <name type="common">Streptomyces cinnamonensis</name>
    <dbReference type="NCBI Taxonomy" id="1961"/>
    <lineage>
        <taxon>Bacteria</taxon>
        <taxon>Bacillati</taxon>
        <taxon>Actinomycetota</taxon>
        <taxon>Actinomycetes</taxon>
        <taxon>Kitasatosporales</taxon>
        <taxon>Streptomycetaceae</taxon>
        <taxon>Streptomyces</taxon>
    </lineage>
</organism>
<proteinExistence type="predicted"/>
<dbReference type="Proteomes" id="UP001432039">
    <property type="component" value="Chromosome"/>
</dbReference>
<keyword evidence="2" id="KW-1185">Reference proteome</keyword>
<gene>
    <name evidence="1" type="ORF">OG517_23285</name>
</gene>
<accession>A0ABZ1TE23</accession>
<dbReference type="EMBL" id="CP108090">
    <property type="protein sequence ID" value="WUQ14110.1"/>
    <property type="molecule type" value="Genomic_DNA"/>
</dbReference>
<evidence type="ECO:0000313" key="2">
    <source>
        <dbReference type="Proteomes" id="UP001432039"/>
    </source>
</evidence>